<keyword evidence="1" id="KW-0677">Repeat</keyword>
<reference evidence="4 5" key="1">
    <citation type="submission" date="2019-07" db="EMBL/GenBank/DDBJ databases">
        <title>De Novo Assembly of kiwifruit Actinidia rufa.</title>
        <authorList>
            <person name="Sugita-Konishi S."/>
            <person name="Sato K."/>
            <person name="Mori E."/>
            <person name="Abe Y."/>
            <person name="Kisaki G."/>
            <person name="Hamano K."/>
            <person name="Suezawa K."/>
            <person name="Otani M."/>
            <person name="Fukuda T."/>
            <person name="Manabe T."/>
            <person name="Gomi K."/>
            <person name="Tabuchi M."/>
            <person name="Akimitsu K."/>
            <person name="Kataoka I."/>
        </authorList>
    </citation>
    <scope>NUCLEOTIDE SEQUENCE [LARGE SCALE GENOMIC DNA]</scope>
    <source>
        <strain evidence="5">cv. Fuchu</strain>
    </source>
</reference>
<evidence type="ECO:0000313" key="5">
    <source>
        <dbReference type="Proteomes" id="UP000585474"/>
    </source>
</evidence>
<evidence type="ECO:0000256" key="1">
    <source>
        <dbReference type="ARBA" id="ARBA00022737"/>
    </source>
</evidence>
<feature type="repeat" description="RCC1" evidence="2">
    <location>
        <begin position="133"/>
        <end position="187"/>
    </location>
</feature>
<protein>
    <submittedName>
        <fullName evidence="4">Regulator of chromosome condensation (RCC1) family protein</fullName>
    </submittedName>
</protein>
<name>A0A7J0FTV6_9ERIC</name>
<evidence type="ECO:0000256" key="2">
    <source>
        <dbReference type="PROSITE-ProRule" id="PRU00235"/>
    </source>
</evidence>
<dbReference type="InterPro" id="IPR009091">
    <property type="entry name" value="RCC1/BLIP-II"/>
</dbReference>
<evidence type="ECO:0000313" key="4">
    <source>
        <dbReference type="EMBL" id="GFZ02132.1"/>
    </source>
</evidence>
<proteinExistence type="predicted"/>
<dbReference type="PANTHER" id="PTHR22870">
    <property type="entry name" value="REGULATOR OF CHROMOSOME CONDENSATION"/>
    <property type="match status" value="1"/>
</dbReference>
<dbReference type="Gene3D" id="2.130.10.30">
    <property type="entry name" value="Regulator of chromosome condensation 1/beta-lactamase-inhibitor protein II"/>
    <property type="match status" value="1"/>
</dbReference>
<dbReference type="Pfam" id="PF13540">
    <property type="entry name" value="RCC1_2"/>
    <property type="match status" value="1"/>
</dbReference>
<comment type="caution">
    <text evidence="4">The sequence shown here is derived from an EMBL/GenBank/DDBJ whole genome shotgun (WGS) entry which is preliminary data.</text>
</comment>
<gene>
    <name evidence="4" type="ORF">Acr_15g0007410</name>
</gene>
<dbReference type="InterPro" id="IPR000408">
    <property type="entry name" value="Reg_chr_condens"/>
</dbReference>
<feature type="compositionally biased region" description="Polar residues" evidence="3">
    <location>
        <begin position="1"/>
        <end position="15"/>
    </location>
</feature>
<dbReference type="Proteomes" id="UP000585474">
    <property type="component" value="Unassembled WGS sequence"/>
</dbReference>
<evidence type="ECO:0000256" key="3">
    <source>
        <dbReference type="SAM" id="MobiDB-lite"/>
    </source>
</evidence>
<dbReference type="OrthoDB" id="1720621at2759"/>
<dbReference type="AlphaFoldDB" id="A0A7J0FTV6"/>
<dbReference type="EMBL" id="BJWL01000015">
    <property type="protein sequence ID" value="GFZ02132.1"/>
    <property type="molecule type" value="Genomic_DNA"/>
</dbReference>
<dbReference type="PROSITE" id="PS50012">
    <property type="entry name" value="RCC1_3"/>
    <property type="match status" value="1"/>
</dbReference>
<dbReference type="PANTHER" id="PTHR22870:SF451">
    <property type="entry name" value="MJK13.9 PROTEIN"/>
    <property type="match status" value="1"/>
</dbReference>
<keyword evidence="5" id="KW-1185">Reference proteome</keyword>
<dbReference type="PROSITE" id="PS00626">
    <property type="entry name" value="RCC1_2"/>
    <property type="match status" value="1"/>
</dbReference>
<sequence length="231" mass="25420">MNHNGAASKQQQGTAINRRGGRSRRCATVAGVGAAGDRDEHAGQRSQKKAVGAEREDCRKCDRTEIGSTVAGLGVEAVGGAAVYVESTRMCEEQRRVQLFVCATRSQMLVAIEGRFCWFVQARGNPLCWRMMVQFMALGGWVFGSLGFLDRGASDKVMRPRILDSLRPHHISQVSTGLYHTVVVTNRGRIYGFGDNERAQLGHDTLRGCLEPTEIFLQEMECDEGLVSEPE</sequence>
<accession>A0A7J0FTV6</accession>
<dbReference type="SUPFAM" id="SSF50985">
    <property type="entry name" value="RCC1/BLIP-II"/>
    <property type="match status" value="1"/>
</dbReference>
<dbReference type="InterPro" id="IPR051210">
    <property type="entry name" value="Ub_ligase/GEF_domain"/>
</dbReference>
<organism evidence="4 5">
    <name type="scientific">Actinidia rufa</name>
    <dbReference type="NCBI Taxonomy" id="165716"/>
    <lineage>
        <taxon>Eukaryota</taxon>
        <taxon>Viridiplantae</taxon>
        <taxon>Streptophyta</taxon>
        <taxon>Embryophyta</taxon>
        <taxon>Tracheophyta</taxon>
        <taxon>Spermatophyta</taxon>
        <taxon>Magnoliopsida</taxon>
        <taxon>eudicotyledons</taxon>
        <taxon>Gunneridae</taxon>
        <taxon>Pentapetalae</taxon>
        <taxon>asterids</taxon>
        <taxon>Ericales</taxon>
        <taxon>Actinidiaceae</taxon>
        <taxon>Actinidia</taxon>
    </lineage>
</organism>
<feature type="region of interest" description="Disordered" evidence="3">
    <location>
        <begin position="1"/>
        <end position="51"/>
    </location>
</feature>